<dbReference type="InterPro" id="IPR036875">
    <property type="entry name" value="Znf_CCHC_sf"/>
</dbReference>
<dbReference type="InterPro" id="IPR001878">
    <property type="entry name" value="Znf_CCHC"/>
</dbReference>
<organism evidence="4 5">
    <name type="scientific">Solanum commersonii</name>
    <name type="common">Commerson's wild potato</name>
    <name type="synonym">Commerson's nightshade</name>
    <dbReference type="NCBI Taxonomy" id="4109"/>
    <lineage>
        <taxon>Eukaryota</taxon>
        <taxon>Viridiplantae</taxon>
        <taxon>Streptophyta</taxon>
        <taxon>Embryophyta</taxon>
        <taxon>Tracheophyta</taxon>
        <taxon>Spermatophyta</taxon>
        <taxon>Magnoliopsida</taxon>
        <taxon>eudicotyledons</taxon>
        <taxon>Gunneridae</taxon>
        <taxon>Pentapetalae</taxon>
        <taxon>asterids</taxon>
        <taxon>lamiids</taxon>
        <taxon>Solanales</taxon>
        <taxon>Solanaceae</taxon>
        <taxon>Solanoideae</taxon>
        <taxon>Solaneae</taxon>
        <taxon>Solanum</taxon>
    </lineage>
</organism>
<evidence type="ECO:0000256" key="2">
    <source>
        <dbReference type="SAM" id="MobiDB-lite"/>
    </source>
</evidence>
<keyword evidence="1" id="KW-0862">Zinc</keyword>
<feature type="compositionally biased region" description="Basic residues" evidence="2">
    <location>
        <begin position="115"/>
        <end position="124"/>
    </location>
</feature>
<dbReference type="SMART" id="SM00343">
    <property type="entry name" value="ZnF_C2HC"/>
    <property type="match status" value="1"/>
</dbReference>
<gene>
    <name evidence="4" type="ORF">H5410_057095</name>
</gene>
<dbReference type="GO" id="GO:0008270">
    <property type="term" value="F:zinc ion binding"/>
    <property type="evidence" value="ECO:0007669"/>
    <property type="project" value="UniProtKB-KW"/>
</dbReference>
<keyword evidence="5" id="KW-1185">Reference proteome</keyword>
<name>A0A9J5WM18_SOLCO</name>
<feature type="domain" description="CCHC-type" evidence="3">
    <location>
        <begin position="133"/>
        <end position="148"/>
    </location>
</feature>
<proteinExistence type="predicted"/>
<feature type="region of interest" description="Disordered" evidence="2">
    <location>
        <begin position="88"/>
        <end position="128"/>
    </location>
</feature>
<dbReference type="Proteomes" id="UP000824120">
    <property type="component" value="Chromosome 11"/>
</dbReference>
<dbReference type="SUPFAM" id="SSF57756">
    <property type="entry name" value="Retrovirus zinc finger-like domains"/>
    <property type="match status" value="1"/>
</dbReference>
<dbReference type="GO" id="GO:0003676">
    <property type="term" value="F:nucleic acid binding"/>
    <property type="evidence" value="ECO:0007669"/>
    <property type="project" value="InterPro"/>
</dbReference>
<evidence type="ECO:0000259" key="3">
    <source>
        <dbReference type="PROSITE" id="PS50158"/>
    </source>
</evidence>
<sequence>MSKSKFKLPKSILRILQRQTKSWLADKVRTKIQDRNNGNIPYGNLTYGDLVSTINVVALELCTDIKLKHQLKKEQSSSRKELGSFCRDFDFITPPDKIKKDKKEKSQRRDDPTRPKKKKHRSKRSRDTKLDVCWTCGKTGHKASECRSGAKKKINLLNMDEETKGLKR</sequence>
<dbReference type="Pfam" id="PF00098">
    <property type="entry name" value="zf-CCHC"/>
    <property type="match status" value="1"/>
</dbReference>
<accession>A0A9J5WM18</accession>
<reference evidence="4 5" key="1">
    <citation type="submission" date="2020-09" db="EMBL/GenBank/DDBJ databases">
        <title>De no assembly of potato wild relative species, Solanum commersonii.</title>
        <authorList>
            <person name="Cho K."/>
        </authorList>
    </citation>
    <scope>NUCLEOTIDE SEQUENCE [LARGE SCALE GENOMIC DNA]</scope>
    <source>
        <strain evidence="4">LZ3.2</strain>
        <tissue evidence="4">Leaf</tissue>
    </source>
</reference>
<dbReference type="PROSITE" id="PS50158">
    <property type="entry name" value="ZF_CCHC"/>
    <property type="match status" value="1"/>
</dbReference>
<keyword evidence="1" id="KW-0479">Metal-binding</keyword>
<dbReference type="AlphaFoldDB" id="A0A9J5WM18"/>
<dbReference type="EMBL" id="JACXVP010000011">
    <property type="protein sequence ID" value="KAG5576961.1"/>
    <property type="molecule type" value="Genomic_DNA"/>
</dbReference>
<dbReference type="OrthoDB" id="1306145at2759"/>
<dbReference type="PANTHER" id="PTHR33054:SF9">
    <property type="entry name" value="CCHC-TYPE DOMAIN-CONTAINING PROTEIN"/>
    <property type="match status" value="1"/>
</dbReference>
<evidence type="ECO:0000313" key="4">
    <source>
        <dbReference type="EMBL" id="KAG5576961.1"/>
    </source>
</evidence>
<dbReference type="PANTHER" id="PTHR33054">
    <property type="entry name" value="CCHC-TYPE DOMAIN-CONTAINING PROTEIN"/>
    <property type="match status" value="1"/>
</dbReference>
<comment type="caution">
    <text evidence="4">The sequence shown here is derived from an EMBL/GenBank/DDBJ whole genome shotgun (WGS) entry which is preliminary data.</text>
</comment>
<keyword evidence="1" id="KW-0863">Zinc-finger</keyword>
<evidence type="ECO:0000256" key="1">
    <source>
        <dbReference type="PROSITE-ProRule" id="PRU00047"/>
    </source>
</evidence>
<evidence type="ECO:0000313" key="5">
    <source>
        <dbReference type="Proteomes" id="UP000824120"/>
    </source>
</evidence>
<protein>
    <recommendedName>
        <fullName evidence="3">CCHC-type domain-containing protein</fullName>
    </recommendedName>
</protein>
<feature type="compositionally biased region" description="Basic and acidic residues" evidence="2">
    <location>
        <begin position="88"/>
        <end position="114"/>
    </location>
</feature>